<sequence length="116" mass="12810">MKNNKVSKVFNSILSGIVWAFGAFILAMIISKVTLYSFNDVFFVEGLILLGIGVLSSISEEELCGSLRGIGGLNYQYISNELQNARNENRIITLNTESINMELIIAGVLSFLILIF</sequence>
<keyword evidence="1" id="KW-0472">Membrane</keyword>
<reference evidence="2 3" key="1">
    <citation type="submission" date="2020-08" db="EMBL/GenBank/DDBJ databases">
        <title>A Genomic Blueprint of the Chicken Gut Microbiome.</title>
        <authorList>
            <person name="Gilroy R."/>
            <person name="Ravi A."/>
            <person name="Getino M."/>
            <person name="Pursley I."/>
            <person name="Horton D.L."/>
            <person name="Alikhan N.-F."/>
            <person name="Baker D."/>
            <person name="Gharbi K."/>
            <person name="Hall N."/>
            <person name="Watson M."/>
            <person name="Adriaenssens E.M."/>
            <person name="Foster-Nyarko E."/>
            <person name="Jarju S."/>
            <person name="Secka A."/>
            <person name="Antonio M."/>
            <person name="Oren A."/>
            <person name="Chaudhuri R."/>
            <person name="La Ragione R.M."/>
            <person name="Hildebrand F."/>
            <person name="Pallen M.J."/>
        </authorList>
    </citation>
    <scope>NUCLEOTIDE SEQUENCE [LARGE SCALE GENOMIC DNA]</scope>
    <source>
        <strain evidence="2 3">Sa3CVN1</strain>
    </source>
</reference>
<dbReference type="RefSeq" id="WP_143315231.1">
    <property type="nucleotide sequence ID" value="NZ_JACSRA010000039.1"/>
</dbReference>
<evidence type="ECO:0000313" key="2">
    <source>
        <dbReference type="EMBL" id="MBD7913206.1"/>
    </source>
</evidence>
<feature type="transmembrane region" description="Helical" evidence="1">
    <location>
        <begin position="99"/>
        <end position="115"/>
    </location>
</feature>
<evidence type="ECO:0000256" key="1">
    <source>
        <dbReference type="SAM" id="Phobius"/>
    </source>
</evidence>
<accession>A0ABR8PYG0</accession>
<comment type="caution">
    <text evidence="2">The sequence shown here is derived from an EMBL/GenBank/DDBJ whole genome shotgun (WGS) entry which is preliminary data.</text>
</comment>
<protein>
    <submittedName>
        <fullName evidence="2">Uncharacterized protein</fullName>
    </submittedName>
</protein>
<gene>
    <name evidence="2" type="ORF">H9661_17785</name>
</gene>
<feature type="transmembrane region" description="Helical" evidence="1">
    <location>
        <begin position="12"/>
        <end position="35"/>
    </location>
</feature>
<keyword evidence="1" id="KW-0812">Transmembrane</keyword>
<dbReference type="Proteomes" id="UP000627781">
    <property type="component" value="Unassembled WGS sequence"/>
</dbReference>
<organism evidence="2 3">
    <name type="scientific">Clostridium cibarium</name>
    <dbReference type="NCBI Taxonomy" id="2762247"/>
    <lineage>
        <taxon>Bacteria</taxon>
        <taxon>Bacillati</taxon>
        <taxon>Bacillota</taxon>
        <taxon>Clostridia</taxon>
        <taxon>Eubacteriales</taxon>
        <taxon>Clostridiaceae</taxon>
        <taxon>Clostridium</taxon>
    </lineage>
</organism>
<dbReference type="EMBL" id="JACSRA010000039">
    <property type="protein sequence ID" value="MBD7913206.1"/>
    <property type="molecule type" value="Genomic_DNA"/>
</dbReference>
<keyword evidence="3" id="KW-1185">Reference proteome</keyword>
<proteinExistence type="predicted"/>
<keyword evidence="1" id="KW-1133">Transmembrane helix</keyword>
<name>A0ABR8PYG0_9CLOT</name>
<feature type="transmembrane region" description="Helical" evidence="1">
    <location>
        <begin position="41"/>
        <end position="58"/>
    </location>
</feature>
<evidence type="ECO:0000313" key="3">
    <source>
        <dbReference type="Proteomes" id="UP000627781"/>
    </source>
</evidence>